<dbReference type="Pfam" id="PF13456">
    <property type="entry name" value="RVT_3"/>
    <property type="match status" value="1"/>
</dbReference>
<dbReference type="CDD" id="cd06222">
    <property type="entry name" value="RNase_H_like"/>
    <property type="match status" value="1"/>
</dbReference>
<reference evidence="2 3" key="1">
    <citation type="submission" date="2024-04" db="EMBL/GenBank/DDBJ databases">
        <authorList>
            <person name="Fracassetti M."/>
        </authorList>
    </citation>
    <scope>NUCLEOTIDE SEQUENCE [LARGE SCALE GENOMIC DNA]</scope>
</reference>
<dbReference type="SUPFAM" id="SSF53098">
    <property type="entry name" value="Ribonuclease H-like"/>
    <property type="match status" value="1"/>
</dbReference>
<gene>
    <name evidence="2" type="ORF">LTRI10_LOCUS8790</name>
</gene>
<evidence type="ECO:0000259" key="1">
    <source>
        <dbReference type="PROSITE" id="PS50879"/>
    </source>
</evidence>
<dbReference type="GO" id="GO:0004523">
    <property type="term" value="F:RNA-DNA hybrid ribonuclease activity"/>
    <property type="evidence" value="ECO:0007669"/>
    <property type="project" value="InterPro"/>
</dbReference>
<dbReference type="EMBL" id="OZ034814">
    <property type="protein sequence ID" value="CAL1361413.1"/>
    <property type="molecule type" value="Genomic_DNA"/>
</dbReference>
<dbReference type="AlphaFoldDB" id="A0AAV2CYD0"/>
<keyword evidence="3" id="KW-1185">Reference proteome</keyword>
<organism evidence="2 3">
    <name type="scientific">Linum trigynum</name>
    <dbReference type="NCBI Taxonomy" id="586398"/>
    <lineage>
        <taxon>Eukaryota</taxon>
        <taxon>Viridiplantae</taxon>
        <taxon>Streptophyta</taxon>
        <taxon>Embryophyta</taxon>
        <taxon>Tracheophyta</taxon>
        <taxon>Spermatophyta</taxon>
        <taxon>Magnoliopsida</taxon>
        <taxon>eudicotyledons</taxon>
        <taxon>Gunneridae</taxon>
        <taxon>Pentapetalae</taxon>
        <taxon>rosids</taxon>
        <taxon>fabids</taxon>
        <taxon>Malpighiales</taxon>
        <taxon>Linaceae</taxon>
        <taxon>Linum</taxon>
    </lineage>
</organism>
<evidence type="ECO:0000313" key="2">
    <source>
        <dbReference type="EMBL" id="CAL1361413.1"/>
    </source>
</evidence>
<dbReference type="PROSITE" id="PS50879">
    <property type="entry name" value="RNASE_H_1"/>
    <property type="match status" value="1"/>
</dbReference>
<dbReference type="Gene3D" id="3.30.420.10">
    <property type="entry name" value="Ribonuclease H-like superfamily/Ribonuclease H"/>
    <property type="match status" value="1"/>
</dbReference>
<dbReference type="PANTHER" id="PTHR47723">
    <property type="entry name" value="OS05G0353850 PROTEIN"/>
    <property type="match status" value="1"/>
</dbReference>
<name>A0AAV2CYD0_9ROSI</name>
<dbReference type="Pfam" id="PF13966">
    <property type="entry name" value="zf-RVT"/>
    <property type="match status" value="1"/>
</dbReference>
<dbReference type="PANTHER" id="PTHR47723:SF19">
    <property type="entry name" value="POLYNUCLEOTIDYL TRANSFERASE, RIBONUCLEASE H-LIKE SUPERFAMILY PROTEIN"/>
    <property type="match status" value="1"/>
</dbReference>
<proteinExistence type="predicted"/>
<dbReference type="InterPro" id="IPR036397">
    <property type="entry name" value="RNaseH_sf"/>
</dbReference>
<dbReference type="InterPro" id="IPR002156">
    <property type="entry name" value="RNaseH_domain"/>
</dbReference>
<dbReference type="InterPro" id="IPR012337">
    <property type="entry name" value="RNaseH-like_sf"/>
</dbReference>
<evidence type="ECO:0000313" key="3">
    <source>
        <dbReference type="Proteomes" id="UP001497516"/>
    </source>
</evidence>
<feature type="domain" description="RNase H type-1" evidence="1">
    <location>
        <begin position="367"/>
        <end position="472"/>
    </location>
</feature>
<dbReference type="InterPro" id="IPR026960">
    <property type="entry name" value="RVT-Znf"/>
</dbReference>
<sequence>MPKAQGGVGLKSTRQANLAMLAKCGWHLLQEKENVWQKLLLSKYGGQRSGLEVLRKKQESSFTWNSFVKAADLLKQGCAWNISNGKRTKFWNDLWVLQVPLKELATSALPEAAEEARVADFVREDGSWRMEMFSGLLPPDVCIKITSVAVDNLSQNEDSLFWAPSADGRFSTKSAYALLAKHDQQADDAIWRTIWRLPVPERVRGFCWLAVQGRIATNALGFQRKVVTSPCCMRCTGHPETVLHIVRDCAPALFFWSRLVPQQKQHEFFNADHDAWFRSNLFSKESTSSGISWPGFFSMVIWLLWKNRTTVAFKGVSAALSAPSLMHSILTKSKLWNDSWHAPELFINHKKQQSDRVVAAIGWKPPTEGWVLVNTDGASNGNPGPAGAGGIIRDSLGNWLGDFVANVGTTSADLAELWAILYGLQLAWQLSFRVVRLESGSQLAIQLIQERHDPIHPYATLLSLIRRKIGQD</sequence>
<dbReference type="InterPro" id="IPR044730">
    <property type="entry name" value="RNase_H-like_dom_plant"/>
</dbReference>
<dbReference type="Proteomes" id="UP001497516">
    <property type="component" value="Chromosome 10"/>
</dbReference>
<dbReference type="GO" id="GO:0003676">
    <property type="term" value="F:nucleic acid binding"/>
    <property type="evidence" value="ECO:0007669"/>
    <property type="project" value="InterPro"/>
</dbReference>
<protein>
    <recommendedName>
        <fullName evidence="1">RNase H type-1 domain-containing protein</fullName>
    </recommendedName>
</protein>
<accession>A0AAV2CYD0</accession>
<dbReference type="InterPro" id="IPR053151">
    <property type="entry name" value="RNase_H-like"/>
</dbReference>